<proteinExistence type="inferred from homology"/>
<keyword evidence="2 7" id="KW-0808">Transferase</keyword>
<evidence type="ECO:0000256" key="5">
    <source>
        <dbReference type="ARBA" id="ARBA00023136"/>
    </source>
</evidence>
<keyword evidence="3 7" id="KW-0812">Transmembrane</keyword>
<dbReference type="GO" id="GO:0005783">
    <property type="term" value="C:endoplasmic reticulum"/>
    <property type="evidence" value="ECO:0007669"/>
    <property type="project" value="TreeGrafter"/>
</dbReference>
<dbReference type="EMBL" id="HBFG01000866">
    <property type="protein sequence ID" value="CAD8729169.1"/>
    <property type="molecule type" value="Transcribed_RNA"/>
</dbReference>
<dbReference type="EC" id="2.3.1.225" evidence="7"/>
<dbReference type="PANTHER" id="PTHR22883:SF203">
    <property type="entry name" value="PALMITOYLTRANSFERASE"/>
    <property type="match status" value="1"/>
</dbReference>
<evidence type="ECO:0000256" key="7">
    <source>
        <dbReference type="RuleBase" id="RU079119"/>
    </source>
</evidence>
<protein>
    <recommendedName>
        <fullName evidence="7">Palmitoyltransferase</fullName>
        <ecNumber evidence="7">2.3.1.225</ecNumber>
    </recommendedName>
</protein>
<dbReference type="GO" id="GO:0016020">
    <property type="term" value="C:membrane"/>
    <property type="evidence" value="ECO:0007669"/>
    <property type="project" value="UniProtKB-SubCell"/>
</dbReference>
<dbReference type="GO" id="GO:0006612">
    <property type="term" value="P:protein targeting to membrane"/>
    <property type="evidence" value="ECO:0007669"/>
    <property type="project" value="TreeGrafter"/>
</dbReference>
<evidence type="ECO:0000256" key="2">
    <source>
        <dbReference type="ARBA" id="ARBA00022679"/>
    </source>
</evidence>
<evidence type="ECO:0000256" key="4">
    <source>
        <dbReference type="ARBA" id="ARBA00022989"/>
    </source>
</evidence>
<dbReference type="GO" id="GO:0019706">
    <property type="term" value="F:protein-cysteine S-palmitoyltransferase activity"/>
    <property type="evidence" value="ECO:0007669"/>
    <property type="project" value="UniProtKB-EC"/>
</dbReference>
<keyword evidence="4 7" id="KW-1133">Transmembrane helix</keyword>
<comment type="similarity">
    <text evidence="7">Belongs to the DHHC palmitoyltransferase family.</text>
</comment>
<dbReference type="InterPro" id="IPR039859">
    <property type="entry name" value="PFA4/ZDH16/20/ERF2-like"/>
</dbReference>
<evidence type="ECO:0000259" key="8">
    <source>
        <dbReference type="Pfam" id="PF01529"/>
    </source>
</evidence>
<accession>A0A7S0T8X3</accession>
<feature type="domain" description="Palmitoyltransferase DHHC" evidence="8">
    <location>
        <begin position="231"/>
        <end position="295"/>
    </location>
</feature>
<dbReference type="InterPro" id="IPR001594">
    <property type="entry name" value="Palmitoyltrfase_DHHC"/>
</dbReference>
<evidence type="ECO:0000256" key="3">
    <source>
        <dbReference type="ARBA" id="ARBA00022692"/>
    </source>
</evidence>
<keyword evidence="5 7" id="KW-0472">Membrane</keyword>
<keyword evidence="6 7" id="KW-0012">Acyltransferase</keyword>
<feature type="transmembrane region" description="Helical" evidence="7">
    <location>
        <begin position="278"/>
        <end position="300"/>
    </location>
</feature>
<sequence length="308" mass="34048">MTTPPESNPASAEETAAIATALAVEQGEQTTNGENAENGESIAHAMAPDDDSGIDLTEGPKIRHWKDSEFAVGCVNVTWEDDRPSWWCNHTPDESVTVDRKLALSAIVCGCLGAKRVGNMAILAQSTESVIEDICDPNTGAMTTRSRERPKLLWVIGPYWSVNLFITFPLIFGVSGWICYSRILDSNLAVIITWSIGTFLMVFSLCMISCRNPGILYRHPQIPGGAQGDWRWNDQARTYRPASARFDSECQVVVEGFDHTCPWTGTAIGSRNMFWFKIFVCMVPIMLVYTLVVAAFGGILQPFFPRPE</sequence>
<gene>
    <name evidence="9" type="ORF">PDEL0327_LOCUS662</name>
</gene>
<comment type="catalytic activity">
    <reaction evidence="7">
        <text>L-cysteinyl-[protein] + hexadecanoyl-CoA = S-hexadecanoyl-L-cysteinyl-[protein] + CoA</text>
        <dbReference type="Rhea" id="RHEA:36683"/>
        <dbReference type="Rhea" id="RHEA-COMP:10131"/>
        <dbReference type="Rhea" id="RHEA-COMP:11032"/>
        <dbReference type="ChEBI" id="CHEBI:29950"/>
        <dbReference type="ChEBI" id="CHEBI:57287"/>
        <dbReference type="ChEBI" id="CHEBI:57379"/>
        <dbReference type="ChEBI" id="CHEBI:74151"/>
        <dbReference type="EC" id="2.3.1.225"/>
    </reaction>
</comment>
<reference evidence="9" key="1">
    <citation type="submission" date="2021-01" db="EMBL/GenBank/DDBJ databases">
        <authorList>
            <person name="Corre E."/>
            <person name="Pelletier E."/>
            <person name="Niang G."/>
            <person name="Scheremetjew M."/>
            <person name="Finn R."/>
            <person name="Kale V."/>
            <person name="Holt S."/>
            <person name="Cochrane G."/>
            <person name="Meng A."/>
            <person name="Brown T."/>
            <person name="Cohen L."/>
        </authorList>
    </citation>
    <scope>NUCLEOTIDE SEQUENCE</scope>
    <source>
        <strain evidence="9">B596</strain>
    </source>
</reference>
<evidence type="ECO:0000313" key="9">
    <source>
        <dbReference type="EMBL" id="CAD8729169.1"/>
    </source>
</evidence>
<evidence type="ECO:0000256" key="1">
    <source>
        <dbReference type="ARBA" id="ARBA00004141"/>
    </source>
</evidence>
<feature type="transmembrane region" description="Helical" evidence="7">
    <location>
        <begin position="152"/>
        <end position="178"/>
    </location>
</feature>
<comment type="domain">
    <text evidence="7">The DHHC domain is required for palmitoyltransferase activity.</text>
</comment>
<dbReference type="GO" id="GO:0005794">
    <property type="term" value="C:Golgi apparatus"/>
    <property type="evidence" value="ECO:0007669"/>
    <property type="project" value="TreeGrafter"/>
</dbReference>
<name>A0A7S0T8X3_9STRA</name>
<organism evidence="9">
    <name type="scientific">Pseudo-nitzschia delicatissima</name>
    <dbReference type="NCBI Taxonomy" id="44447"/>
    <lineage>
        <taxon>Eukaryota</taxon>
        <taxon>Sar</taxon>
        <taxon>Stramenopiles</taxon>
        <taxon>Ochrophyta</taxon>
        <taxon>Bacillariophyta</taxon>
        <taxon>Bacillariophyceae</taxon>
        <taxon>Bacillariophycidae</taxon>
        <taxon>Bacillariales</taxon>
        <taxon>Bacillariaceae</taxon>
        <taxon>Pseudo-nitzschia</taxon>
    </lineage>
</organism>
<dbReference type="PROSITE" id="PS50216">
    <property type="entry name" value="DHHC"/>
    <property type="match status" value="1"/>
</dbReference>
<dbReference type="Pfam" id="PF01529">
    <property type="entry name" value="DHHC"/>
    <property type="match status" value="1"/>
</dbReference>
<dbReference type="AlphaFoldDB" id="A0A7S0T8X3"/>
<comment type="subcellular location">
    <subcellularLocation>
        <location evidence="1">Membrane</location>
        <topology evidence="1">Multi-pass membrane protein</topology>
    </subcellularLocation>
</comment>
<evidence type="ECO:0000256" key="6">
    <source>
        <dbReference type="ARBA" id="ARBA00023315"/>
    </source>
</evidence>
<feature type="transmembrane region" description="Helical" evidence="7">
    <location>
        <begin position="190"/>
        <end position="210"/>
    </location>
</feature>
<dbReference type="PANTHER" id="PTHR22883">
    <property type="entry name" value="ZINC FINGER DHHC DOMAIN CONTAINING PROTEIN"/>
    <property type="match status" value="1"/>
</dbReference>